<dbReference type="Proteomes" id="UP000232453">
    <property type="component" value="Unassembled WGS sequence"/>
</dbReference>
<proteinExistence type="predicted"/>
<feature type="transmembrane region" description="Helical" evidence="2">
    <location>
        <begin position="227"/>
        <end position="248"/>
    </location>
</feature>
<reference evidence="3 4" key="1">
    <citation type="submission" date="2017-11" db="EMBL/GenBank/DDBJ databases">
        <title>Sequencing the genomes of 1000 actinobacteria strains.</title>
        <authorList>
            <person name="Klenk H.-P."/>
        </authorList>
    </citation>
    <scope>NUCLEOTIDE SEQUENCE [LARGE SCALE GENOMIC DNA]</scope>
    <source>
        <strain evidence="3 4">DSM 44104</strain>
    </source>
</reference>
<feature type="transmembrane region" description="Helical" evidence="2">
    <location>
        <begin position="269"/>
        <end position="290"/>
    </location>
</feature>
<dbReference type="EMBL" id="PHUJ01000003">
    <property type="protein sequence ID" value="PKB32963.1"/>
    <property type="molecule type" value="Genomic_DNA"/>
</dbReference>
<feature type="transmembrane region" description="Helical" evidence="2">
    <location>
        <begin position="53"/>
        <end position="75"/>
    </location>
</feature>
<evidence type="ECO:0000313" key="3">
    <source>
        <dbReference type="EMBL" id="PKB32963.1"/>
    </source>
</evidence>
<organism evidence="3 4">
    <name type="scientific">Pseudonocardia alni</name>
    <name type="common">Amycolata alni</name>
    <dbReference type="NCBI Taxonomy" id="33907"/>
    <lineage>
        <taxon>Bacteria</taxon>
        <taxon>Bacillati</taxon>
        <taxon>Actinomycetota</taxon>
        <taxon>Actinomycetes</taxon>
        <taxon>Pseudonocardiales</taxon>
        <taxon>Pseudonocardiaceae</taxon>
        <taxon>Pseudonocardia</taxon>
    </lineage>
</organism>
<dbReference type="RefSeq" id="WP_157818494.1">
    <property type="nucleotide sequence ID" value="NZ_JBICSI010000012.1"/>
</dbReference>
<feature type="region of interest" description="Disordered" evidence="1">
    <location>
        <begin position="644"/>
        <end position="668"/>
    </location>
</feature>
<evidence type="ECO:0000313" key="4">
    <source>
        <dbReference type="Proteomes" id="UP000232453"/>
    </source>
</evidence>
<keyword evidence="2" id="KW-1133">Transmembrane helix</keyword>
<comment type="caution">
    <text evidence="3">The sequence shown here is derived from an EMBL/GenBank/DDBJ whole genome shotgun (WGS) entry which is preliminary data.</text>
</comment>
<feature type="compositionally biased region" description="Low complexity" evidence="1">
    <location>
        <begin position="647"/>
        <end position="668"/>
    </location>
</feature>
<evidence type="ECO:0000256" key="1">
    <source>
        <dbReference type="SAM" id="MobiDB-lite"/>
    </source>
</evidence>
<name>A0AA44ZRE2_PSEA5</name>
<sequence>MSPSSIATLVPAGGLLPAGPAGDAPALLRAVAGAAPAVLARGPSGGVPFADTALRLVLLTALAVVAGTGLVRVLAGGPGRAERVVAGVAALVAVSAAVAAVTRSGAGLTGWTLFLLVVTAAVPALLAGSRPVLAVLPALAVTALLVLQLAGTPGAAPWFALDAGYAVAGSLAAGAAVHLVTTRTDDDTRPARVRVLGIAAGTVGAVLAAVRLAVAGPFSLTDAHGTGFGRAALVTVVAPAAVAALLLAESVLTRRAGHRVRADEVRDRVRTPAVLAAVVAVGAATLLAALPAPAPAAVPGQALLRSVDLGAGPLTLAVSPMRPGPNLVQLTGAGVTVTGPDATMPGHGDAGAPAGYAVRTGDRDVPFTARSGAPGGWALVDLPEGTTSITLTAGGLARAVPVDVGTDRTAPGGATGADGPECLSAAVGRILAGGDPAPGPCPSEGLDPADALALRGTVSALASQGAPGLAIAGDVSPRSRAAADVVRAEAGAAGLPVRPAPGPDDALVVVSGWQHAATAVRDTARAAQTTPTALGGTYLAPWLLTGGVLGQSPGTLLPLDFGPQEQVPQRYVRTLAAIAPGSAPSLSGLRSWAATTGEAYTDPAPALYGAAPVSVPMTADADDGGHHGAPNEAAWFPGGAIVRIGSAPTGPGRADTGPGTGAPAGPTP</sequence>
<feature type="transmembrane region" description="Helical" evidence="2">
    <location>
        <begin position="163"/>
        <end position="181"/>
    </location>
</feature>
<keyword evidence="2" id="KW-0472">Membrane</keyword>
<feature type="transmembrane region" description="Helical" evidence="2">
    <location>
        <begin position="84"/>
        <end position="102"/>
    </location>
</feature>
<feature type="transmembrane region" description="Helical" evidence="2">
    <location>
        <begin position="108"/>
        <end position="126"/>
    </location>
</feature>
<keyword evidence="2" id="KW-0812">Transmembrane</keyword>
<protein>
    <submittedName>
        <fullName evidence="3">Uncharacterized protein</fullName>
    </submittedName>
</protein>
<feature type="transmembrane region" description="Helical" evidence="2">
    <location>
        <begin position="193"/>
        <end position="215"/>
    </location>
</feature>
<dbReference type="AlphaFoldDB" id="A0AA44ZRE2"/>
<evidence type="ECO:0000256" key="2">
    <source>
        <dbReference type="SAM" id="Phobius"/>
    </source>
</evidence>
<gene>
    <name evidence="3" type="ORF">ATL51_4710</name>
</gene>
<accession>A0AA44ZRE2</accession>
<feature type="transmembrane region" description="Helical" evidence="2">
    <location>
        <begin position="133"/>
        <end position="151"/>
    </location>
</feature>